<reference evidence="2" key="1">
    <citation type="journal article" date="2020" name="Nature">
        <title>Giant virus diversity and host interactions through global metagenomics.</title>
        <authorList>
            <person name="Schulz F."/>
            <person name="Roux S."/>
            <person name="Paez-Espino D."/>
            <person name="Jungbluth S."/>
            <person name="Walsh D.A."/>
            <person name="Denef V.J."/>
            <person name="McMahon K.D."/>
            <person name="Konstantinidis K.T."/>
            <person name="Eloe-Fadrosh E.A."/>
            <person name="Kyrpides N.C."/>
            <person name="Woyke T."/>
        </authorList>
    </citation>
    <scope>NUCLEOTIDE SEQUENCE</scope>
    <source>
        <strain evidence="2">GVMAG-M-3300025652-16</strain>
    </source>
</reference>
<evidence type="ECO:0000256" key="1">
    <source>
        <dbReference type="SAM" id="MobiDB-lite"/>
    </source>
</evidence>
<feature type="region of interest" description="Disordered" evidence="1">
    <location>
        <begin position="57"/>
        <end position="96"/>
    </location>
</feature>
<dbReference type="EMBL" id="MN740292">
    <property type="protein sequence ID" value="QHT98264.1"/>
    <property type="molecule type" value="Genomic_DNA"/>
</dbReference>
<feature type="compositionally biased region" description="Basic residues" evidence="1">
    <location>
        <begin position="74"/>
        <end position="84"/>
    </location>
</feature>
<evidence type="ECO:0000313" key="2">
    <source>
        <dbReference type="EMBL" id="QHT98264.1"/>
    </source>
</evidence>
<organism evidence="2">
    <name type="scientific">viral metagenome</name>
    <dbReference type="NCBI Taxonomy" id="1070528"/>
    <lineage>
        <taxon>unclassified sequences</taxon>
        <taxon>metagenomes</taxon>
        <taxon>organismal metagenomes</taxon>
    </lineage>
</organism>
<proteinExistence type="predicted"/>
<dbReference type="EMBL" id="MN740292">
    <property type="protein sequence ID" value="QHT98534.1"/>
    <property type="molecule type" value="Genomic_DNA"/>
</dbReference>
<protein>
    <submittedName>
        <fullName evidence="2">Uncharacterized protein</fullName>
    </submittedName>
</protein>
<dbReference type="AlphaFoldDB" id="A0A6C0IY47"/>
<accession>A0A6C0IY47</accession>
<feature type="compositionally biased region" description="Basic and acidic residues" evidence="1">
    <location>
        <begin position="85"/>
        <end position="94"/>
    </location>
</feature>
<name>A0A6C0IY47_9ZZZZ</name>
<feature type="compositionally biased region" description="Basic and acidic residues" evidence="1">
    <location>
        <begin position="58"/>
        <end position="73"/>
    </location>
</feature>
<sequence length="138" mass="15550">MDEILQELRALREEVGGLKEQLGMGARVPRVPKPPRTPCIGVTGKGTACRNSAQPGHEYCRMHGDRPVRPEKPKKVKKEPKPKKIQPEHTHELGETCPTCPLCDTHGDVLDPTLPESQFESDENIEERLRKLLETEEL</sequence>